<organism evidence="6 7">
    <name type="scientific">Ponticoccus litoralis</name>
    <dbReference type="NCBI Taxonomy" id="422297"/>
    <lineage>
        <taxon>Bacteria</taxon>
        <taxon>Pseudomonadati</taxon>
        <taxon>Pseudomonadota</taxon>
        <taxon>Alphaproteobacteria</taxon>
        <taxon>Rhodobacterales</taxon>
        <taxon>Roseobacteraceae</taxon>
        <taxon>Ponticoccus</taxon>
    </lineage>
</organism>
<dbReference type="EMBL" id="JBDNCH010000002">
    <property type="protein sequence ID" value="MEN9060521.1"/>
    <property type="molecule type" value="Genomic_DNA"/>
</dbReference>
<dbReference type="SUPFAM" id="SSF58104">
    <property type="entry name" value="Methyl-accepting chemotaxis protein (MCP) signaling domain"/>
    <property type="match status" value="1"/>
</dbReference>
<name>A0AAW9S6Q6_9RHOB</name>
<evidence type="ECO:0000313" key="6">
    <source>
        <dbReference type="EMBL" id="MEN9060521.1"/>
    </source>
</evidence>
<proteinExistence type="inferred from homology"/>
<dbReference type="RefSeq" id="WP_347165697.1">
    <property type="nucleotide sequence ID" value="NZ_JBDNCH010000002.1"/>
</dbReference>
<dbReference type="PANTHER" id="PTHR43531">
    <property type="entry name" value="PROTEIN ICFG"/>
    <property type="match status" value="1"/>
</dbReference>
<gene>
    <name evidence="6" type="ORF">ABFB10_05230</name>
</gene>
<feature type="domain" description="Methyl-accepting transducer" evidence="5">
    <location>
        <begin position="1"/>
        <end position="100"/>
    </location>
</feature>
<dbReference type="Gene3D" id="1.10.287.950">
    <property type="entry name" value="Methyl-accepting chemotaxis protein"/>
    <property type="match status" value="1"/>
</dbReference>
<evidence type="ECO:0000256" key="2">
    <source>
        <dbReference type="ARBA" id="ARBA00029447"/>
    </source>
</evidence>
<dbReference type="InterPro" id="IPR051310">
    <property type="entry name" value="MCP_chemotaxis"/>
</dbReference>
<sequence>MRGLAQRAAASATEIKDLVYGSTRQVEDGEDLVRQTGERLSAIVESVSGVSEMVSDIAASALSQAAGVREINVGVAELDKVTQQNAAMVTQASTSSRQLSAEATRLTDLLEAFGAGRSPAAETIPAAERDRLLHGSWEGEEPAPEPMLIEEATLSGTAWPEAGPPDPPMPRRALGQDGPVWDEF</sequence>
<dbReference type="PANTHER" id="PTHR43531:SF11">
    <property type="entry name" value="METHYL-ACCEPTING CHEMOTAXIS PROTEIN 3"/>
    <property type="match status" value="1"/>
</dbReference>
<dbReference type="GO" id="GO:0016020">
    <property type="term" value="C:membrane"/>
    <property type="evidence" value="ECO:0007669"/>
    <property type="project" value="InterPro"/>
</dbReference>
<dbReference type="AlphaFoldDB" id="A0AAW9S6Q6"/>
<comment type="similarity">
    <text evidence="2">Belongs to the methyl-accepting chemotaxis (MCP) protein family.</text>
</comment>
<evidence type="ECO:0000313" key="7">
    <source>
        <dbReference type="Proteomes" id="UP001428774"/>
    </source>
</evidence>
<feature type="region of interest" description="Disordered" evidence="4">
    <location>
        <begin position="155"/>
        <end position="184"/>
    </location>
</feature>
<evidence type="ECO:0000256" key="1">
    <source>
        <dbReference type="ARBA" id="ARBA00022500"/>
    </source>
</evidence>
<keyword evidence="3" id="KW-0807">Transducer</keyword>
<accession>A0AAW9S6Q6</accession>
<evidence type="ECO:0000256" key="4">
    <source>
        <dbReference type="SAM" id="MobiDB-lite"/>
    </source>
</evidence>
<keyword evidence="1" id="KW-0145">Chemotaxis</keyword>
<evidence type="ECO:0000259" key="5">
    <source>
        <dbReference type="PROSITE" id="PS50111"/>
    </source>
</evidence>
<reference evidence="6 7" key="1">
    <citation type="submission" date="2024-05" db="EMBL/GenBank/DDBJ databases">
        <title>Genome sequence of Ponticoccus litoralis KCCM 90028.</title>
        <authorList>
            <person name="Kim J.M."/>
            <person name="Lee J.K."/>
            <person name="Choi B.J."/>
            <person name="Bayburt H."/>
            <person name="Baek J.H."/>
            <person name="Jeon C.O."/>
        </authorList>
    </citation>
    <scope>NUCLEOTIDE SEQUENCE [LARGE SCALE GENOMIC DNA]</scope>
    <source>
        <strain evidence="6 7">KCCM 90028</strain>
    </source>
</reference>
<dbReference type="GO" id="GO:0007165">
    <property type="term" value="P:signal transduction"/>
    <property type="evidence" value="ECO:0007669"/>
    <property type="project" value="UniProtKB-KW"/>
</dbReference>
<keyword evidence="7" id="KW-1185">Reference proteome</keyword>
<dbReference type="InterPro" id="IPR004089">
    <property type="entry name" value="MCPsignal_dom"/>
</dbReference>
<protein>
    <submittedName>
        <fullName evidence="6">Methyl-accepting chemotaxis protein</fullName>
    </submittedName>
</protein>
<dbReference type="GO" id="GO:0006935">
    <property type="term" value="P:chemotaxis"/>
    <property type="evidence" value="ECO:0007669"/>
    <property type="project" value="UniProtKB-KW"/>
</dbReference>
<dbReference type="Proteomes" id="UP001428774">
    <property type="component" value="Unassembled WGS sequence"/>
</dbReference>
<evidence type="ECO:0000256" key="3">
    <source>
        <dbReference type="PROSITE-ProRule" id="PRU00284"/>
    </source>
</evidence>
<dbReference type="PROSITE" id="PS50111">
    <property type="entry name" value="CHEMOTAXIS_TRANSDUC_2"/>
    <property type="match status" value="1"/>
</dbReference>
<comment type="caution">
    <text evidence="6">The sequence shown here is derived from an EMBL/GenBank/DDBJ whole genome shotgun (WGS) entry which is preliminary data.</text>
</comment>
<dbReference type="Pfam" id="PF00015">
    <property type="entry name" value="MCPsignal"/>
    <property type="match status" value="1"/>
</dbReference>